<dbReference type="Proteomes" id="UP000318136">
    <property type="component" value="Segment"/>
</dbReference>
<dbReference type="GeneID" id="63911659"/>
<accession>A0A514CX63</accession>
<organism evidence="1 2">
    <name type="scientific">Gordonia phage Dardanus</name>
    <dbReference type="NCBI Taxonomy" id="2588489"/>
    <lineage>
        <taxon>Viruses</taxon>
        <taxon>Duplodnaviria</taxon>
        <taxon>Heunggongvirae</taxon>
        <taxon>Uroviricota</taxon>
        <taxon>Caudoviricetes</taxon>
        <taxon>Ruthgordonvirinae</taxon>
        <taxon>Dardanusvirus</taxon>
        <taxon>Dardanusvirus dardanus</taxon>
    </lineage>
</organism>
<dbReference type="EMBL" id="MN010758">
    <property type="protein sequence ID" value="QDH85090.1"/>
    <property type="molecule type" value="Genomic_DNA"/>
</dbReference>
<name>A0A514CX63_9CAUD</name>
<keyword evidence="2" id="KW-1185">Reference proteome</keyword>
<gene>
    <name evidence="1" type="primary">53</name>
    <name evidence="1" type="ORF">SEA_DARDANUS_53</name>
</gene>
<sequence length="66" mass="7617">MDRVKTKTIEQFRVTSKALSDPLVVETREQLDRFVETAREFGGVQVQRQTVTVTESGWEAYEVDQP</sequence>
<dbReference type="KEGG" id="vg:63911659"/>
<evidence type="ECO:0000313" key="1">
    <source>
        <dbReference type="EMBL" id="QDH85090.1"/>
    </source>
</evidence>
<dbReference type="RefSeq" id="YP_010050921.1">
    <property type="nucleotide sequence ID" value="NC_054435.1"/>
</dbReference>
<proteinExistence type="predicted"/>
<evidence type="ECO:0000313" key="2">
    <source>
        <dbReference type="Proteomes" id="UP000318136"/>
    </source>
</evidence>
<protein>
    <submittedName>
        <fullName evidence="1">Uncharacterized protein</fullName>
    </submittedName>
</protein>
<reference evidence="1 2" key="1">
    <citation type="submission" date="2019-05" db="EMBL/GenBank/DDBJ databases">
        <authorList>
            <person name="Bordelon H.A."/>
            <person name="Brister E.M."/>
            <person name="Bryans A.M."/>
            <person name="Calk A.E."/>
            <person name="Capers C."/>
            <person name="Corrent J.M."/>
            <person name="Delphin C.N."/>
            <person name="Erbelding G.W."/>
            <person name="Gottschalck B.A."/>
            <person name="Hale B.T."/>
            <person name="Jones N.T."/>
            <person name="Mire A.R."/>
            <person name="Perkins A.R."/>
            <person name="Quackenbush R.D."/>
            <person name="Rogers C.S."/>
            <person name="Stewart N.C."/>
            <person name="Threeton H.N."/>
            <person name="Wiggins Z.F."/>
            <person name="Hancock A.M."/>
            <person name="Gissendanner C.R."/>
            <person name="Findley A.M."/>
            <person name="Wills S.J."/>
            <person name="Clifford K.A."/>
            <person name="Elmore F.L."/>
            <person name="Knight M.S."/>
            <person name="Le K."/>
            <person name="Lobaina D."/>
            <person name="Nougues D."/>
            <person name="Salama A."/>
            <person name="Stoeber S.D."/>
            <person name="Sweeney K.J."/>
            <person name="Truong T.G."/>
            <person name="Alvaro L.E."/>
            <person name="Isern S."/>
            <person name="Michael S.F."/>
            <person name="Monti D.L."/>
            <person name="Garlena R.A."/>
            <person name="Russell D.A."/>
            <person name="Pope W.H."/>
            <person name="Jacobs-Sera D."/>
            <person name="Hatfull G.F."/>
        </authorList>
    </citation>
    <scope>NUCLEOTIDE SEQUENCE [LARGE SCALE GENOMIC DNA]</scope>
</reference>